<feature type="transmembrane region" description="Helical" evidence="1">
    <location>
        <begin position="16"/>
        <end position="37"/>
    </location>
</feature>
<protein>
    <submittedName>
        <fullName evidence="2">Uncharacterized protein</fullName>
    </submittedName>
</protein>
<evidence type="ECO:0000313" key="3">
    <source>
        <dbReference type="Proteomes" id="UP001354227"/>
    </source>
</evidence>
<dbReference type="Proteomes" id="UP001354227">
    <property type="component" value="Unassembled WGS sequence"/>
</dbReference>
<keyword evidence="1" id="KW-0812">Transmembrane</keyword>
<gene>
    <name evidence="2" type="ORF">V0R62_10600</name>
</gene>
<proteinExistence type="predicted"/>
<organism evidence="2 3">
    <name type="scientific">Pseudomonas carassii</name>
    <dbReference type="NCBI Taxonomy" id="3115855"/>
    <lineage>
        <taxon>Bacteria</taxon>
        <taxon>Pseudomonadati</taxon>
        <taxon>Pseudomonadota</taxon>
        <taxon>Gammaproteobacteria</taxon>
        <taxon>Pseudomonadales</taxon>
        <taxon>Pseudomonadaceae</taxon>
        <taxon>Pseudomonas</taxon>
    </lineage>
</organism>
<keyword evidence="3" id="KW-1185">Reference proteome</keyword>
<evidence type="ECO:0000313" key="2">
    <source>
        <dbReference type="EMBL" id="MEE1888113.1"/>
    </source>
</evidence>
<feature type="transmembrane region" description="Helical" evidence="1">
    <location>
        <begin position="98"/>
        <end position="124"/>
    </location>
</feature>
<evidence type="ECO:0000256" key="1">
    <source>
        <dbReference type="SAM" id="Phobius"/>
    </source>
</evidence>
<comment type="caution">
    <text evidence="2">The sequence shown here is derived from an EMBL/GenBank/DDBJ whole genome shotgun (WGS) entry which is preliminary data.</text>
</comment>
<dbReference type="EMBL" id="JAZDCT010000011">
    <property type="protein sequence ID" value="MEE1888113.1"/>
    <property type="molecule type" value="Genomic_DNA"/>
</dbReference>
<sequence length="141" mass="15698">MWSKARYRKLVRASGIYDLLVTVGFVTPWGFALLHDWLGALHTGLGLGGNLAVFDPLQMMMANLMGSIVCVWAWLRIRHPQVRFGRYDAAGRVLFATWQAYALAHGASGLLWGIFVLEVLWAIAQWLPVKVQSVPPPAQPV</sequence>
<dbReference type="RefSeq" id="WP_330103691.1">
    <property type="nucleotide sequence ID" value="NZ_JAZDCT010000011.1"/>
</dbReference>
<accession>A0ABU7HAV7</accession>
<name>A0ABU7HAV7_9PSED</name>
<feature type="transmembrane region" description="Helical" evidence="1">
    <location>
        <begin position="57"/>
        <end position="77"/>
    </location>
</feature>
<reference evidence="2" key="1">
    <citation type="submission" date="2024-01" db="EMBL/GenBank/DDBJ databases">
        <title>Unpublished Manusciprt.</title>
        <authorList>
            <person name="Duman M."/>
            <person name="Valdes E.G."/>
            <person name="Ajmi N."/>
            <person name="Altun S."/>
            <person name="Saticioglu I.B."/>
        </authorList>
    </citation>
    <scope>NUCLEOTIDE SEQUENCE</scope>
    <source>
        <strain evidence="2">137P</strain>
    </source>
</reference>
<keyword evidence="1" id="KW-1133">Transmembrane helix</keyword>
<keyword evidence="1" id="KW-0472">Membrane</keyword>